<accession>A0A9X3WK22</accession>
<evidence type="ECO:0000313" key="2">
    <source>
        <dbReference type="Proteomes" id="UP001145069"/>
    </source>
</evidence>
<dbReference type="InterPro" id="IPR015064">
    <property type="entry name" value="Sda"/>
</dbReference>
<dbReference type="Gene3D" id="1.10.287.1100">
    <property type="entry name" value="Sporulation inhibitor A"/>
    <property type="match status" value="1"/>
</dbReference>
<sequence length="45" mass="5236">MQYLSDKLLVEAYMKAVALKFDADFIKLLEDELLLRGFSLEDVLK</sequence>
<dbReference type="InterPro" id="IPR036916">
    <property type="entry name" value="Sda_sf"/>
</dbReference>
<dbReference type="EMBL" id="JAMQKC010000030">
    <property type="protein sequence ID" value="MDC3418516.1"/>
    <property type="molecule type" value="Genomic_DNA"/>
</dbReference>
<evidence type="ECO:0000313" key="1">
    <source>
        <dbReference type="EMBL" id="MDC3418516.1"/>
    </source>
</evidence>
<keyword evidence="2" id="KW-1185">Reference proteome</keyword>
<dbReference type="AlphaFoldDB" id="A0A9X3WK22"/>
<comment type="caution">
    <text evidence="1">The sequence shown here is derived from an EMBL/GenBank/DDBJ whole genome shotgun (WGS) entry which is preliminary data.</text>
</comment>
<protein>
    <submittedName>
        <fullName evidence="1">Sporulation histidine kinase inhibitor Sda</fullName>
    </submittedName>
</protein>
<name>A0A9X3WK22_9BACI</name>
<proteinExistence type="predicted"/>
<dbReference type="Pfam" id="PF08970">
    <property type="entry name" value="Sda"/>
    <property type="match status" value="1"/>
</dbReference>
<organism evidence="1 2">
    <name type="scientific">Aquibacillus salsiterrae</name>
    <dbReference type="NCBI Taxonomy" id="2950439"/>
    <lineage>
        <taxon>Bacteria</taxon>
        <taxon>Bacillati</taxon>
        <taxon>Bacillota</taxon>
        <taxon>Bacilli</taxon>
        <taxon>Bacillales</taxon>
        <taxon>Bacillaceae</taxon>
        <taxon>Aquibacillus</taxon>
    </lineage>
</organism>
<dbReference type="Proteomes" id="UP001145069">
    <property type="component" value="Unassembled WGS sequence"/>
</dbReference>
<dbReference type="RefSeq" id="WP_272447585.1">
    <property type="nucleotide sequence ID" value="NZ_JAMQKC010000030.1"/>
</dbReference>
<reference evidence="1" key="1">
    <citation type="submission" date="2022-06" db="EMBL/GenBank/DDBJ databases">
        <title>Aquibacillus sp. a new bacterium isolated from soil saline samples.</title>
        <authorList>
            <person name="Galisteo C."/>
            <person name="De La Haba R."/>
            <person name="Sanchez-Porro C."/>
            <person name="Ventosa A."/>
        </authorList>
    </citation>
    <scope>NUCLEOTIDE SEQUENCE</scope>
    <source>
        <strain evidence="1">3ASR75-54</strain>
    </source>
</reference>
<gene>
    <name evidence="1" type="ORF">NC799_16780</name>
</gene>
<dbReference type="SUPFAM" id="SSF100985">
    <property type="entry name" value="Sporulation inhibitor Sda"/>
    <property type="match status" value="1"/>
</dbReference>